<evidence type="ECO:0000259" key="2">
    <source>
        <dbReference type="Pfam" id="PF20091"/>
    </source>
</evidence>
<gene>
    <name evidence="3" type="ORF">GCM10009416_02440</name>
</gene>
<evidence type="ECO:0000313" key="3">
    <source>
        <dbReference type="EMBL" id="GAA0567916.1"/>
    </source>
</evidence>
<keyword evidence="1" id="KW-0732">Signal</keyword>
<dbReference type="Pfam" id="PF20091">
    <property type="entry name" value="Abhydrolase_10"/>
    <property type="match status" value="1"/>
</dbReference>
<protein>
    <submittedName>
        <fullName evidence="3">Alpha/beta hydrolase domain-containing protein</fullName>
    </submittedName>
</protein>
<feature type="chain" id="PRO_5046491462" evidence="1">
    <location>
        <begin position="22"/>
        <end position="646"/>
    </location>
</feature>
<dbReference type="GO" id="GO:0016787">
    <property type="term" value="F:hydrolase activity"/>
    <property type="evidence" value="ECO:0007669"/>
    <property type="project" value="UniProtKB-KW"/>
</dbReference>
<dbReference type="Proteomes" id="UP001501588">
    <property type="component" value="Unassembled WGS sequence"/>
</dbReference>
<accession>A0ABN1EJL3</accession>
<feature type="signal peptide" evidence="1">
    <location>
        <begin position="1"/>
        <end position="21"/>
    </location>
</feature>
<dbReference type="EMBL" id="BAAAFZ010000005">
    <property type="protein sequence ID" value="GAA0567916.1"/>
    <property type="molecule type" value="Genomic_DNA"/>
</dbReference>
<organism evidence="3 4">
    <name type="scientific">Craurococcus roseus</name>
    <dbReference type="NCBI Taxonomy" id="77585"/>
    <lineage>
        <taxon>Bacteria</taxon>
        <taxon>Pseudomonadati</taxon>
        <taxon>Pseudomonadota</taxon>
        <taxon>Alphaproteobacteria</taxon>
        <taxon>Acetobacterales</taxon>
        <taxon>Acetobacteraceae</taxon>
        <taxon>Craurococcus</taxon>
    </lineage>
</organism>
<evidence type="ECO:0000256" key="1">
    <source>
        <dbReference type="SAM" id="SignalP"/>
    </source>
</evidence>
<comment type="caution">
    <text evidence="3">The sequence shown here is derived from an EMBL/GenBank/DDBJ whole genome shotgun (WGS) entry which is preliminary data.</text>
</comment>
<keyword evidence="4" id="KW-1185">Reference proteome</keyword>
<keyword evidence="3" id="KW-0378">Hydrolase</keyword>
<name>A0ABN1EJL3_9PROT</name>
<dbReference type="RefSeq" id="WP_343893304.1">
    <property type="nucleotide sequence ID" value="NZ_BAAAFZ010000005.1"/>
</dbReference>
<feature type="domain" description="Alpha/beta hydrolase" evidence="2">
    <location>
        <begin position="222"/>
        <end position="633"/>
    </location>
</feature>
<reference evidence="3 4" key="1">
    <citation type="journal article" date="2019" name="Int. J. Syst. Evol. Microbiol.">
        <title>The Global Catalogue of Microorganisms (GCM) 10K type strain sequencing project: providing services to taxonomists for standard genome sequencing and annotation.</title>
        <authorList>
            <consortium name="The Broad Institute Genomics Platform"/>
            <consortium name="The Broad Institute Genome Sequencing Center for Infectious Disease"/>
            <person name="Wu L."/>
            <person name="Ma J."/>
        </authorList>
    </citation>
    <scope>NUCLEOTIDE SEQUENCE [LARGE SCALE GENOMIC DNA]</scope>
    <source>
        <strain evidence="3 4">JCM 9933</strain>
    </source>
</reference>
<sequence length="646" mass="68585">MRLAIAAAALLAAAAALPARAEVTAFEQQGPAAVAFGGREFAAGRYERIAARATVALDPANPRNAGIADIALAPRNAAGRVEAVADVVILRPADPARGNRTLLLEAPNRGRELAGQLFHDSPAANGLVQGTEAGNGFLLDRGYTLAWVGWQADHTAEGGLRLRAPVVPNVTGLSREEFLFEHGRSPVEARLSYPAATEEGATLSVRARPGDERQHPETLRFRFLDPQRVEIARPPSGFDAGALYELVYTARDPVVAGMGFAAIRDVAAFLRGGGLAGVAVDRAVFHGISQSGRLVRDFLHQGFNADERDGGRPVFDAMLPHIPGARRTFTNARWAQPGRNPTAHGDRGYPANQFPFAYEDSTDHLTGRADGLLRRCRESRTCPKVIQADTEYEFFGAHASLLATDTRGAPLPLPPEVRAYLISGHPHFAPANGEPGRRPECALPTNPLHAGAPLRALLVALEAWTRDGAEPPASRFPAAGDEGGLARPTEGLYPAAIPGLPWRAGAHAAAELVDDSTMPPAVRGTYPVLLPRVDTDGNAAVGLRLPVLEAPRATYLGWNPRAEGFAPGAPCTNQGAVLPFAATRAERMAANDPRASVEERYPSAADYVEEVRAAAEALARDRLLLEPDAKAMAEAAAANTLARLPR</sequence>
<proteinExistence type="predicted"/>
<evidence type="ECO:0000313" key="4">
    <source>
        <dbReference type="Proteomes" id="UP001501588"/>
    </source>
</evidence>
<dbReference type="InterPro" id="IPR045394">
    <property type="entry name" value="Abhydrolase_dom"/>
</dbReference>